<dbReference type="Pfam" id="PF02036">
    <property type="entry name" value="SCP2"/>
    <property type="match status" value="1"/>
</dbReference>
<organism evidence="2 3">
    <name type="scientific">Tabrizicola oligotrophica</name>
    <dbReference type="NCBI Taxonomy" id="2710650"/>
    <lineage>
        <taxon>Bacteria</taxon>
        <taxon>Pseudomonadati</taxon>
        <taxon>Pseudomonadota</taxon>
        <taxon>Alphaproteobacteria</taxon>
        <taxon>Rhodobacterales</taxon>
        <taxon>Paracoccaceae</taxon>
        <taxon>Tabrizicola</taxon>
    </lineage>
</organism>
<evidence type="ECO:0000313" key="3">
    <source>
        <dbReference type="Proteomes" id="UP000477782"/>
    </source>
</evidence>
<proteinExistence type="predicted"/>
<comment type="caution">
    <text evidence="2">The sequence shown here is derived from an EMBL/GenBank/DDBJ whole genome shotgun (WGS) entry which is preliminary data.</text>
</comment>
<dbReference type="Gene3D" id="3.30.1050.10">
    <property type="entry name" value="SCP2 sterol-binding domain"/>
    <property type="match status" value="1"/>
</dbReference>
<evidence type="ECO:0000313" key="2">
    <source>
        <dbReference type="EMBL" id="NEY91514.1"/>
    </source>
</evidence>
<reference evidence="2 3" key="1">
    <citation type="submission" date="2020-02" db="EMBL/GenBank/DDBJ databases">
        <authorList>
            <person name="Chen W.-M."/>
        </authorList>
    </citation>
    <scope>NUCLEOTIDE SEQUENCE [LARGE SCALE GENOMIC DNA]</scope>
    <source>
        <strain evidence="2 3">KMS-5</strain>
    </source>
</reference>
<sequence>MLPQVPLPLLPPLLPLNLALSRLMRGIVARHPAILRRLGPHATARILLDVTDAPFPLLFEPARQRVSAHRRATLPTADAVIRGKLAAFLAMLHGGVDGDALFFSGALAISGDTAAVLALRNALDDAELDLSEELLALSGRAAPVLQPALALVARRTGLALSRQEGLA</sequence>
<dbReference type="EMBL" id="JAAIVJ010000009">
    <property type="protein sequence ID" value="NEY91514.1"/>
    <property type="molecule type" value="Genomic_DNA"/>
</dbReference>
<dbReference type="Proteomes" id="UP000477782">
    <property type="component" value="Unassembled WGS sequence"/>
</dbReference>
<evidence type="ECO:0000259" key="1">
    <source>
        <dbReference type="Pfam" id="PF02036"/>
    </source>
</evidence>
<accession>A0A6M0QXM8</accession>
<name>A0A6M0QXM8_9RHOB</name>
<keyword evidence="3" id="KW-1185">Reference proteome</keyword>
<feature type="domain" description="SCP2" evidence="1">
    <location>
        <begin position="37"/>
        <end position="124"/>
    </location>
</feature>
<dbReference type="SUPFAM" id="SSF55718">
    <property type="entry name" value="SCP-like"/>
    <property type="match status" value="1"/>
</dbReference>
<gene>
    <name evidence="2" type="ORF">G4Z14_14510</name>
</gene>
<dbReference type="InterPro" id="IPR003033">
    <property type="entry name" value="SCP2_sterol-bd_dom"/>
</dbReference>
<protein>
    <recommendedName>
        <fullName evidence="1">SCP2 domain-containing protein</fullName>
    </recommendedName>
</protein>
<dbReference type="InterPro" id="IPR036527">
    <property type="entry name" value="SCP2_sterol-bd_dom_sf"/>
</dbReference>
<dbReference type="AlphaFoldDB" id="A0A6M0QXM8"/>